<dbReference type="PANTHER" id="PTHR30535">
    <property type="entry name" value="VITAMIN B12-BINDING PROTEIN"/>
    <property type="match status" value="1"/>
</dbReference>
<dbReference type="Gene3D" id="3.40.50.1980">
    <property type="entry name" value="Nitrogenase molybdenum iron protein domain"/>
    <property type="match status" value="2"/>
</dbReference>
<dbReference type="PROSITE" id="PS50983">
    <property type="entry name" value="FE_B12_PBP"/>
    <property type="match status" value="1"/>
</dbReference>
<dbReference type="InterPro" id="IPR050902">
    <property type="entry name" value="ABC_Transporter_SBP"/>
</dbReference>
<dbReference type="InterPro" id="IPR002491">
    <property type="entry name" value="ABC_transptr_periplasmic_BD"/>
</dbReference>
<evidence type="ECO:0000256" key="1">
    <source>
        <dbReference type="ARBA" id="ARBA00008814"/>
    </source>
</evidence>
<evidence type="ECO:0000313" key="5">
    <source>
        <dbReference type="EMBL" id="BDE96726.1"/>
    </source>
</evidence>
<dbReference type="SUPFAM" id="SSF53807">
    <property type="entry name" value="Helical backbone' metal receptor"/>
    <property type="match status" value="1"/>
</dbReference>
<organism evidence="5 6">
    <name type="scientific">Raoultibacter timonensis</name>
    <dbReference type="NCBI Taxonomy" id="1907662"/>
    <lineage>
        <taxon>Bacteria</taxon>
        <taxon>Bacillati</taxon>
        <taxon>Actinomycetota</taxon>
        <taxon>Coriobacteriia</taxon>
        <taxon>Eggerthellales</taxon>
        <taxon>Eggerthellaceae</taxon>
        <taxon>Raoultibacter</taxon>
    </lineage>
</organism>
<gene>
    <name evidence="5" type="ORF">CE91St30_20590</name>
</gene>
<evidence type="ECO:0000256" key="3">
    <source>
        <dbReference type="SAM" id="Phobius"/>
    </source>
</evidence>
<feature type="compositionally biased region" description="Polar residues" evidence="2">
    <location>
        <begin position="70"/>
        <end position="83"/>
    </location>
</feature>
<dbReference type="Proteomes" id="UP001320544">
    <property type="component" value="Chromosome"/>
</dbReference>
<keyword evidence="3" id="KW-0472">Membrane</keyword>
<keyword evidence="3" id="KW-0812">Transmembrane</keyword>
<keyword evidence="6" id="KW-1185">Reference proteome</keyword>
<accession>A0ABM7WK52</accession>
<name>A0ABM7WK52_9ACTN</name>
<evidence type="ECO:0000313" key="6">
    <source>
        <dbReference type="Proteomes" id="UP001320544"/>
    </source>
</evidence>
<feature type="transmembrane region" description="Helical" evidence="3">
    <location>
        <begin position="28"/>
        <end position="48"/>
    </location>
</feature>
<feature type="region of interest" description="Disordered" evidence="2">
    <location>
        <begin position="52"/>
        <end position="83"/>
    </location>
</feature>
<reference evidence="5 6" key="1">
    <citation type="submission" date="2022-01" db="EMBL/GenBank/DDBJ databases">
        <title>Novel bile acid biosynthetic pathways are enriched in the microbiome of centenarians.</title>
        <authorList>
            <person name="Sato Y."/>
            <person name="Atarashi K."/>
            <person name="Plichta R.D."/>
            <person name="Arai Y."/>
            <person name="Sasajima S."/>
            <person name="Kearney M.S."/>
            <person name="Suda W."/>
            <person name="Takeshita K."/>
            <person name="Sasaki T."/>
            <person name="Okamoto S."/>
            <person name="Skelly N.A."/>
            <person name="Okamura Y."/>
            <person name="Vlamakis H."/>
            <person name="Li Y."/>
            <person name="Tanoue T."/>
            <person name="Takei H."/>
            <person name="Nittono H."/>
            <person name="Narushima S."/>
            <person name="Irie J."/>
            <person name="Itoh H."/>
            <person name="Moriya K."/>
            <person name="Sugiura Y."/>
            <person name="Suematsu M."/>
            <person name="Moritoki N."/>
            <person name="Shibata S."/>
            <person name="Littman R.D."/>
            <person name="Fischbach A.M."/>
            <person name="Uwamino Y."/>
            <person name="Inoue T."/>
            <person name="Honda A."/>
            <person name="Hattori M."/>
            <person name="Murai T."/>
            <person name="Xavier J.R."/>
            <person name="Hirose N."/>
            <person name="Honda K."/>
        </authorList>
    </citation>
    <scope>NUCLEOTIDE SEQUENCE [LARGE SCALE GENOMIC DNA]</scope>
    <source>
        <strain evidence="5 6">CE91-St30</strain>
    </source>
</reference>
<proteinExistence type="inferred from homology"/>
<feature type="domain" description="Fe/B12 periplasmic-binding" evidence="4">
    <location>
        <begin position="96"/>
        <end position="359"/>
    </location>
</feature>
<protein>
    <submittedName>
        <fullName evidence="5">ABC transporter substrate-binding protein</fullName>
    </submittedName>
</protein>
<dbReference type="EMBL" id="AP025564">
    <property type="protein sequence ID" value="BDE96726.1"/>
    <property type="molecule type" value="Genomic_DNA"/>
</dbReference>
<keyword evidence="3" id="KW-1133">Transmembrane helix</keyword>
<dbReference type="Pfam" id="PF01497">
    <property type="entry name" value="Peripla_BP_2"/>
    <property type="match status" value="1"/>
</dbReference>
<sequence>MRSALLVGTVPMNGREAKMEAVRHDVKVFLAGLAAVVVLCLGATALLGCSSQDASSEPADKNQAAESDAAQGQNATEPYTFTDDTGAEVTVQNPERVIACMGSFANTWELAGGTLIGASDDAFESYAIESADVAKVGDFSAPNLETIISLEPDFVIMTSGSGGRGGDSNQAELKSSLEASGIPVAFFEVTTFDDYLRMLRTFCDITGRDDLYDKNGQAVADSIEGIKAKVPAGEEPSVLLMTTFSGGTRVQNSSSMTGAMLAELGAANLADENQSLLKDFSLESVIELNPDYIFVVPMGNDDAAAMKNLTEATEANPAWSTLSAVQDGHYITLEKELFLYKPNERWADSYQTLFDHLYA</sequence>
<evidence type="ECO:0000256" key="2">
    <source>
        <dbReference type="SAM" id="MobiDB-lite"/>
    </source>
</evidence>
<dbReference type="PANTHER" id="PTHR30535:SF34">
    <property type="entry name" value="MOLYBDATE-BINDING PROTEIN MOLA"/>
    <property type="match status" value="1"/>
</dbReference>
<evidence type="ECO:0000259" key="4">
    <source>
        <dbReference type="PROSITE" id="PS50983"/>
    </source>
</evidence>
<comment type="similarity">
    <text evidence="1">Belongs to the bacterial solute-binding protein 8 family.</text>
</comment>